<evidence type="ECO:0000256" key="1">
    <source>
        <dbReference type="SAM" id="Phobius"/>
    </source>
</evidence>
<dbReference type="HOGENOM" id="CLU_098262_0_0_14"/>
<dbReference type="AlphaFoldDB" id="A0A0A8E6X7"/>
<dbReference type="Proteomes" id="UP000031129">
    <property type="component" value="Chromosome"/>
</dbReference>
<keyword evidence="1" id="KW-1133">Transmembrane helix</keyword>
<feature type="transmembrane region" description="Helical" evidence="1">
    <location>
        <begin position="20"/>
        <end position="41"/>
    </location>
</feature>
<sequence length="232" mass="27307">MSNSIFWRSNLNFKLSVAGILFALSLIFFIFSHNYFSWPLFQNLGLKVDLSTLFFIPIILISGFWIGFCCLLIRFWIGPWLIFNRFGGIDIIYFGHFILFFASCVYIFSFLFFQFLIKKIFINWQRPKTIIVLALILAVLVTSFLMTYLNGILFTPVYLRLYKLTDSFSLLSAIEKWDDISKKLTGGLKLSYWTFIWSVFPIFNLTNFSLESFLALPIYIIVDHFLQKKIKN</sequence>
<organism evidence="2 3">
    <name type="scientific">Mesomycoplasma flocculare ATCC 27399</name>
    <dbReference type="NCBI Taxonomy" id="743971"/>
    <lineage>
        <taxon>Bacteria</taxon>
        <taxon>Bacillati</taxon>
        <taxon>Mycoplasmatota</taxon>
        <taxon>Mycoplasmoidales</taxon>
        <taxon>Metamycoplasmataceae</taxon>
        <taxon>Mesomycoplasma</taxon>
    </lineage>
</organism>
<accession>A0A0A8E6X7</accession>
<proteinExistence type="predicted"/>
<dbReference type="STRING" id="743971.MYF_00795"/>
<feature type="transmembrane region" description="Helical" evidence="1">
    <location>
        <begin position="195"/>
        <end position="222"/>
    </location>
</feature>
<reference evidence="2 3" key="1">
    <citation type="journal article" date="2015" name="Genome Announc.">
        <title>Complete Genome Sequence of Mycoplasma flocculare Strain Ms42T (ATCC 27399T).</title>
        <authorList>
            <person name="Calcutt M.J."/>
            <person name="Foecking M.F."/>
            <person name="Heidari M.B."/>
            <person name="McIntosh M.A."/>
        </authorList>
    </citation>
    <scope>NUCLEOTIDE SEQUENCE [LARGE SCALE GENOMIC DNA]</scope>
    <source>
        <strain evidence="3">ATCC 27399</strain>
    </source>
</reference>
<dbReference type="KEGG" id="mfq:MYF_00795"/>
<dbReference type="EMBL" id="CP007585">
    <property type="protein sequence ID" value="AJC49714.1"/>
    <property type="molecule type" value="Genomic_DNA"/>
</dbReference>
<dbReference type="NCBIfam" id="NF046054">
    <property type="entry name" value="memb_MPN527"/>
    <property type="match status" value="1"/>
</dbReference>
<gene>
    <name evidence="2" type="ORF">MYF_00795</name>
</gene>
<feature type="transmembrane region" description="Helical" evidence="1">
    <location>
        <begin position="97"/>
        <end position="117"/>
    </location>
</feature>
<keyword evidence="1" id="KW-0812">Transmembrane</keyword>
<dbReference type="Gene3D" id="1.10.1760.20">
    <property type="match status" value="1"/>
</dbReference>
<feature type="transmembrane region" description="Helical" evidence="1">
    <location>
        <begin position="53"/>
        <end position="77"/>
    </location>
</feature>
<keyword evidence="3" id="KW-1185">Reference proteome</keyword>
<name>A0A0A8E6X7_MESFC</name>
<feature type="transmembrane region" description="Helical" evidence="1">
    <location>
        <begin position="129"/>
        <end position="149"/>
    </location>
</feature>
<evidence type="ECO:0000313" key="2">
    <source>
        <dbReference type="EMBL" id="AJC49714.1"/>
    </source>
</evidence>
<evidence type="ECO:0000313" key="3">
    <source>
        <dbReference type="Proteomes" id="UP000031129"/>
    </source>
</evidence>
<dbReference type="OrthoDB" id="400696at2"/>
<keyword evidence="1" id="KW-0472">Membrane</keyword>
<protein>
    <submittedName>
        <fullName evidence="2">Uncharacterized protein</fullName>
    </submittedName>
</protein>
<dbReference type="RefSeq" id="WP_002557624.1">
    <property type="nucleotide sequence ID" value="NZ_CP007585.1"/>
</dbReference>